<reference evidence="3" key="1">
    <citation type="journal article" date="2019" name="Curr. Biol.">
        <title>Genome Sequence of Striga asiatica Provides Insight into the Evolution of Plant Parasitism.</title>
        <authorList>
            <person name="Yoshida S."/>
            <person name="Kim S."/>
            <person name="Wafula E.K."/>
            <person name="Tanskanen J."/>
            <person name="Kim Y.M."/>
            <person name="Honaas L."/>
            <person name="Yang Z."/>
            <person name="Spallek T."/>
            <person name="Conn C.E."/>
            <person name="Ichihashi Y."/>
            <person name="Cheong K."/>
            <person name="Cui S."/>
            <person name="Der J.P."/>
            <person name="Gundlach H."/>
            <person name="Jiao Y."/>
            <person name="Hori C."/>
            <person name="Ishida J.K."/>
            <person name="Kasahara H."/>
            <person name="Kiba T."/>
            <person name="Kim M.S."/>
            <person name="Koo N."/>
            <person name="Laohavisit A."/>
            <person name="Lee Y.H."/>
            <person name="Lumba S."/>
            <person name="McCourt P."/>
            <person name="Mortimer J.C."/>
            <person name="Mutuku J.M."/>
            <person name="Nomura T."/>
            <person name="Sasaki-Sekimoto Y."/>
            <person name="Seto Y."/>
            <person name="Wang Y."/>
            <person name="Wakatake T."/>
            <person name="Sakakibara H."/>
            <person name="Demura T."/>
            <person name="Yamaguchi S."/>
            <person name="Yoneyama K."/>
            <person name="Manabe R.I."/>
            <person name="Nelson D.C."/>
            <person name="Schulman A.H."/>
            <person name="Timko M.P."/>
            <person name="dePamphilis C.W."/>
            <person name="Choi D."/>
            <person name="Shirasu K."/>
        </authorList>
    </citation>
    <scope>NUCLEOTIDE SEQUENCE [LARGE SCALE GENOMIC DNA]</scope>
    <source>
        <strain evidence="3">cv. UVA1</strain>
    </source>
</reference>
<protein>
    <submittedName>
        <fullName evidence="2">Alpha/beta-Hydrolases superfamily protein</fullName>
    </submittedName>
</protein>
<evidence type="ECO:0000256" key="1">
    <source>
        <dbReference type="SAM" id="MobiDB-lite"/>
    </source>
</evidence>
<comment type="caution">
    <text evidence="2">The sequence shown here is derived from an EMBL/GenBank/DDBJ whole genome shotgun (WGS) entry which is preliminary data.</text>
</comment>
<evidence type="ECO:0000313" key="2">
    <source>
        <dbReference type="EMBL" id="GER31914.1"/>
    </source>
</evidence>
<name>A0A5A7PGR3_STRAF</name>
<dbReference type="Proteomes" id="UP000325081">
    <property type="component" value="Unassembled WGS sequence"/>
</dbReference>
<organism evidence="2 3">
    <name type="scientific">Striga asiatica</name>
    <name type="common">Asiatic witchweed</name>
    <name type="synonym">Buchnera asiatica</name>
    <dbReference type="NCBI Taxonomy" id="4170"/>
    <lineage>
        <taxon>Eukaryota</taxon>
        <taxon>Viridiplantae</taxon>
        <taxon>Streptophyta</taxon>
        <taxon>Embryophyta</taxon>
        <taxon>Tracheophyta</taxon>
        <taxon>Spermatophyta</taxon>
        <taxon>Magnoliopsida</taxon>
        <taxon>eudicotyledons</taxon>
        <taxon>Gunneridae</taxon>
        <taxon>Pentapetalae</taxon>
        <taxon>asterids</taxon>
        <taxon>lamiids</taxon>
        <taxon>Lamiales</taxon>
        <taxon>Orobanchaceae</taxon>
        <taxon>Buchnereae</taxon>
        <taxon>Striga</taxon>
    </lineage>
</organism>
<proteinExistence type="predicted"/>
<dbReference type="EMBL" id="BKCP01004516">
    <property type="protein sequence ID" value="GER31914.1"/>
    <property type="molecule type" value="Genomic_DNA"/>
</dbReference>
<accession>A0A5A7PGR3</accession>
<feature type="region of interest" description="Disordered" evidence="1">
    <location>
        <begin position="94"/>
        <end position="115"/>
    </location>
</feature>
<dbReference type="GO" id="GO:0016787">
    <property type="term" value="F:hydrolase activity"/>
    <property type="evidence" value="ECO:0007669"/>
    <property type="project" value="UniProtKB-KW"/>
</dbReference>
<keyword evidence="2" id="KW-0378">Hydrolase</keyword>
<feature type="region of interest" description="Disordered" evidence="1">
    <location>
        <begin position="41"/>
        <end position="66"/>
    </location>
</feature>
<sequence>MPDIVGEPDRIDSLRSAFSGRQWSRFTGCRAPHDGVRASLTAASRSRSTTANTHSAPPYLPPSSSSSAIPAAIFALTIPDNGRRYGRWEIVGKSTVSRIQRSQSPSPTPSPYSTPATIPQTLYMLAAAVVVAPEDRHSSTRHHRI</sequence>
<keyword evidence="3" id="KW-1185">Reference proteome</keyword>
<gene>
    <name evidence="2" type="ORF">STAS_07953</name>
</gene>
<dbReference type="AlphaFoldDB" id="A0A5A7PGR3"/>
<evidence type="ECO:0000313" key="3">
    <source>
        <dbReference type="Proteomes" id="UP000325081"/>
    </source>
</evidence>